<dbReference type="PANTHER" id="PTHR11365">
    <property type="entry name" value="5-OXOPROLINASE RELATED"/>
    <property type="match status" value="1"/>
</dbReference>
<reference evidence="2 3" key="1">
    <citation type="journal article" date="2019" name="Int. J. Syst. Evol. Microbiol.">
        <title>The Global Catalogue of Microorganisms (GCM) 10K type strain sequencing project: providing services to taxonomists for standard genome sequencing and annotation.</title>
        <authorList>
            <consortium name="The Broad Institute Genomics Platform"/>
            <consortium name="The Broad Institute Genome Sequencing Center for Infectious Disease"/>
            <person name="Wu L."/>
            <person name="Ma J."/>
        </authorList>
    </citation>
    <scope>NUCLEOTIDE SEQUENCE [LARGE SCALE GENOMIC DNA]</scope>
    <source>
        <strain evidence="2 3">JCM 11896</strain>
    </source>
</reference>
<proteinExistence type="predicted"/>
<protein>
    <submittedName>
        <fullName evidence="2">Hydantoinase B/oxoprolinase family protein</fullName>
    </submittedName>
</protein>
<evidence type="ECO:0000259" key="1">
    <source>
        <dbReference type="Pfam" id="PF02538"/>
    </source>
</evidence>
<organism evidence="2 3">
    <name type="scientific">Pseudonocardia kongjuensis</name>
    <dbReference type="NCBI Taxonomy" id="102227"/>
    <lineage>
        <taxon>Bacteria</taxon>
        <taxon>Bacillati</taxon>
        <taxon>Actinomycetota</taxon>
        <taxon>Actinomycetes</taxon>
        <taxon>Pseudonocardiales</taxon>
        <taxon>Pseudonocardiaceae</taxon>
        <taxon>Pseudonocardia</taxon>
    </lineage>
</organism>
<gene>
    <name evidence="2" type="ORF">GCM10009613_20360</name>
</gene>
<dbReference type="Proteomes" id="UP001501414">
    <property type="component" value="Unassembled WGS sequence"/>
</dbReference>
<dbReference type="PANTHER" id="PTHR11365:SF23">
    <property type="entry name" value="HYPOTHETICAL 5-OXOPROLINASE (EUROFUNG)-RELATED"/>
    <property type="match status" value="1"/>
</dbReference>
<dbReference type="InterPro" id="IPR045079">
    <property type="entry name" value="Oxoprolinase-like"/>
</dbReference>
<sequence length="717" mass="74834">MTITSASTPGPQSPAAELDPIEFTVLRHKLDEIIAEAYHTIGRVSGSPVVYEAGDHQEAICTPTGELATFGAGVLHWTQALGAGIRHVVSAFAESPGFEPDDQFMLSDHYIGPIHGPDVQLLAPVFHQGEIIAWVGSASHQTDIGGIDPGSLCVSADNVFQEGFLTPGLKLVERGVVRKDIEDTFRNMVRTPDLAVLDLRSKIAANNVMKQRLLEMVERYGLTTVRTLFTQLMDYSEQRVRARLQELPDGTWTSTNYIEGVRDPVLRGVATITKTGDRMTIDLSGSSPQTGGAENISPVGARSSAVNPYIAALCHDLPWNEGLMRPLDIVLPEASVVNATRPAAVSLNTPAGANLLIMTSTQTALSEMLMAAGETYRSQAGGNNGGAFNSFVLAGADGSGGMFTTLIMDLLAGGQGAHPDRDGADSCSNLWTVKSMVANVETTELLYPLLFLAHAEQIDSAGPGRFRGGAGLVDALIPWGTDELINVNLGVGADPRSSRGIAGGYPGGNTPAWVMRGADVADRLFGRGLLPGGPGDLPGETERVPPKGIVTVGPGDVLVGVMSGGGGGYGDPIDRDPESVLRDVAERYVSRSAAQEVYGVVLDEAGGAVCGERTRTRRAEIRADRIAAGRPGTGVPGGSDNLLVEPDGTLRCRNCAGALGPGGIGTFDLPLSVGQPAGIATTGSTYVLRHRACPGCGSLFDVGMVAADDTAGGPRTA</sequence>
<evidence type="ECO:0000313" key="2">
    <source>
        <dbReference type="EMBL" id="GAA1386421.1"/>
    </source>
</evidence>
<dbReference type="RefSeq" id="WP_344020795.1">
    <property type="nucleotide sequence ID" value="NZ_BAAAJK010000006.1"/>
</dbReference>
<dbReference type="InterPro" id="IPR003692">
    <property type="entry name" value="Hydantoinase_B"/>
</dbReference>
<feature type="domain" description="Hydantoinase B/oxoprolinase" evidence="1">
    <location>
        <begin position="19"/>
        <end position="572"/>
    </location>
</feature>
<name>A0ABN1XRF6_9PSEU</name>
<keyword evidence="3" id="KW-1185">Reference proteome</keyword>
<dbReference type="Pfam" id="PF02538">
    <property type="entry name" value="Hydantoinase_B"/>
    <property type="match status" value="1"/>
</dbReference>
<dbReference type="EMBL" id="BAAAJK010000006">
    <property type="protein sequence ID" value="GAA1386421.1"/>
    <property type="molecule type" value="Genomic_DNA"/>
</dbReference>
<comment type="caution">
    <text evidence="2">The sequence shown here is derived from an EMBL/GenBank/DDBJ whole genome shotgun (WGS) entry which is preliminary data.</text>
</comment>
<accession>A0ABN1XRF6</accession>
<evidence type="ECO:0000313" key="3">
    <source>
        <dbReference type="Proteomes" id="UP001501414"/>
    </source>
</evidence>